<evidence type="ECO:0000256" key="1">
    <source>
        <dbReference type="SAM" id="Phobius"/>
    </source>
</evidence>
<protein>
    <submittedName>
        <fullName evidence="2">Uncharacterized protein</fullName>
    </submittedName>
</protein>
<dbReference type="EMBL" id="HBUF01281264">
    <property type="protein sequence ID" value="CAG6687367.1"/>
    <property type="molecule type" value="Transcribed_RNA"/>
</dbReference>
<dbReference type="AlphaFoldDB" id="A0A8D8TJV3"/>
<accession>A0A8D8TJV3</accession>
<sequence length="109" mass="13048">MSLTLFPSLFLYNFFFFILHVSPFFFSHITHFPSSYVPFSFKRITGCASMYNRKSYHVKGFRMIYYGHVYYKTFFAFEFTKLPLAIRIDIGDCCGKKKRRKNLVIFSNN</sequence>
<keyword evidence="1" id="KW-0472">Membrane</keyword>
<organism evidence="2">
    <name type="scientific">Cacopsylla melanoneura</name>
    <dbReference type="NCBI Taxonomy" id="428564"/>
    <lineage>
        <taxon>Eukaryota</taxon>
        <taxon>Metazoa</taxon>
        <taxon>Ecdysozoa</taxon>
        <taxon>Arthropoda</taxon>
        <taxon>Hexapoda</taxon>
        <taxon>Insecta</taxon>
        <taxon>Pterygota</taxon>
        <taxon>Neoptera</taxon>
        <taxon>Paraneoptera</taxon>
        <taxon>Hemiptera</taxon>
        <taxon>Sternorrhyncha</taxon>
        <taxon>Psylloidea</taxon>
        <taxon>Psyllidae</taxon>
        <taxon>Psyllinae</taxon>
        <taxon>Cacopsylla</taxon>
    </lineage>
</organism>
<proteinExistence type="predicted"/>
<evidence type="ECO:0000313" key="2">
    <source>
        <dbReference type="EMBL" id="CAG6687367.1"/>
    </source>
</evidence>
<name>A0A8D8TJV3_9HEMI</name>
<keyword evidence="1" id="KW-1133">Transmembrane helix</keyword>
<keyword evidence="1" id="KW-0812">Transmembrane</keyword>
<reference evidence="2" key="1">
    <citation type="submission" date="2021-05" db="EMBL/GenBank/DDBJ databases">
        <authorList>
            <person name="Alioto T."/>
            <person name="Alioto T."/>
            <person name="Gomez Garrido J."/>
        </authorList>
    </citation>
    <scope>NUCLEOTIDE SEQUENCE</scope>
</reference>
<feature type="transmembrane region" description="Helical" evidence="1">
    <location>
        <begin position="6"/>
        <end position="26"/>
    </location>
</feature>